<proteinExistence type="predicted"/>
<dbReference type="EMBL" id="CAJOBC010108502">
    <property type="protein sequence ID" value="CAF4514498.1"/>
    <property type="molecule type" value="Genomic_DNA"/>
</dbReference>
<dbReference type="AlphaFoldDB" id="A0A8S2XTV0"/>
<comment type="caution">
    <text evidence="1">The sequence shown here is derived from an EMBL/GenBank/DDBJ whole genome shotgun (WGS) entry which is preliminary data.</text>
</comment>
<protein>
    <submittedName>
        <fullName evidence="1">Uncharacterized protein</fullName>
    </submittedName>
</protein>
<accession>A0A8S2XTV0</accession>
<dbReference type="Proteomes" id="UP000681722">
    <property type="component" value="Unassembled WGS sequence"/>
</dbReference>
<feature type="non-terminal residue" evidence="1">
    <location>
        <position position="1"/>
    </location>
</feature>
<name>A0A8S2XTV0_9BILA</name>
<gene>
    <name evidence="1" type="ORF">SRO942_LOCUS45470</name>
</gene>
<organism evidence="1 2">
    <name type="scientific">Didymodactylos carnosus</name>
    <dbReference type="NCBI Taxonomy" id="1234261"/>
    <lineage>
        <taxon>Eukaryota</taxon>
        <taxon>Metazoa</taxon>
        <taxon>Spiralia</taxon>
        <taxon>Gnathifera</taxon>
        <taxon>Rotifera</taxon>
        <taxon>Eurotatoria</taxon>
        <taxon>Bdelloidea</taxon>
        <taxon>Philodinida</taxon>
        <taxon>Philodinidae</taxon>
        <taxon>Didymodactylos</taxon>
    </lineage>
</organism>
<evidence type="ECO:0000313" key="1">
    <source>
        <dbReference type="EMBL" id="CAF4514498.1"/>
    </source>
</evidence>
<sequence length="181" mass="19422">VCRGEKILKTLLVEDGTSQVDGMGDVDNIAHKQPKNQLNSVTSKNIVVVDPLFDNPENSTISKPLIDLSFSSNVIDNPSSDDLLSNNLMSFHSPTTASLPPRLPSSLIFNLNIGSLIPPNSPVENNPKTNAEMLLDDLVVFIDPLSSVVSTGELGGINESMFKLNIRLDGNRGGREAVVGE</sequence>
<reference evidence="1" key="1">
    <citation type="submission" date="2021-02" db="EMBL/GenBank/DDBJ databases">
        <authorList>
            <person name="Nowell W R."/>
        </authorList>
    </citation>
    <scope>NUCLEOTIDE SEQUENCE</scope>
</reference>
<evidence type="ECO:0000313" key="2">
    <source>
        <dbReference type="Proteomes" id="UP000681722"/>
    </source>
</evidence>